<accession>A0A1G4IJE2</accession>
<evidence type="ECO:0000313" key="1">
    <source>
        <dbReference type="EMBL" id="SCU72659.1"/>
    </source>
</evidence>
<gene>
    <name evidence="1" type="ORF">TEOVI_000423700</name>
</gene>
<sequence>MKAPSLPNSSNECLNVLVLEIAKVMVGKVFCRDVYPLMTVSQRAHLWALRNQALFGDAPDECIEGSAQQSSMGENQVGRAPNALTMSVDGQIVPLTKPRWYEFTKCLYYKTWVGLRGTISLQVAAETFCSEFFYLLKLYPAPSMLPVMDAVLRTANARAAVVEAASKKTSMKSITPKNGFYLRGCYDDPAAIAFLWLCRAYCIPCEAELQPISANHTLRDRYPFYVKSVETNTVVAEPLAAFSLCVELYLPNSEHWFGVLPGTGSGTPLGTRAAQKSMWLEYMQFVLSELREPLLRFIRGECEEDGYVDVLERGNPLLQRYQKDRVKLPLGSSRRSKGRNKLLKRMNTGLARYERFARHYYATHPCSVVSVAELFVAAYAYVVCANPLCDDVIPLQEAVPSSTGRADAQIPSRWSRQGSYYSAKGGIDSMPAQVSRSNVLISGVSKECQEVAALILNGASNEQSKSLIGSHVSEIVENSKQVVGEKLSNAAMNFLGRHQPWINVECRTNMLATEVIDSFIRNRCRPLQPKLGELLSHVWCMANEQCEGFPFIVLNRDLRNFVTTLTGHTSSMLQEITSRGYGGAVSTIAQVYWEKLREVFNRAPTSSESRMYHNYTSKM</sequence>
<reference evidence="1" key="1">
    <citation type="submission" date="2016-09" db="EMBL/GenBank/DDBJ databases">
        <authorList>
            <person name="Hebert L."/>
            <person name="Moumen B."/>
        </authorList>
    </citation>
    <scope>NUCLEOTIDE SEQUENCE [LARGE SCALE GENOMIC DNA]</scope>
    <source>
        <strain evidence="1">OVI</strain>
    </source>
</reference>
<dbReference type="GeneID" id="92378177"/>
<keyword evidence="2" id="KW-1185">Reference proteome</keyword>
<organism evidence="1 2">
    <name type="scientific">Trypanosoma equiperdum</name>
    <dbReference type="NCBI Taxonomy" id="5694"/>
    <lineage>
        <taxon>Eukaryota</taxon>
        <taxon>Discoba</taxon>
        <taxon>Euglenozoa</taxon>
        <taxon>Kinetoplastea</taxon>
        <taxon>Metakinetoplastina</taxon>
        <taxon>Trypanosomatida</taxon>
        <taxon>Trypanosomatidae</taxon>
        <taxon>Trypanosoma</taxon>
    </lineage>
</organism>
<proteinExistence type="predicted"/>
<dbReference type="VEuPathDB" id="TriTrypDB:TEOVI_000423700"/>
<comment type="caution">
    <text evidence="1">The sequence shown here is derived from an EMBL/GenBank/DDBJ whole genome shotgun (WGS) entry which is preliminary data.</text>
</comment>
<name>A0A1G4IJE2_TRYEQ</name>
<dbReference type="Proteomes" id="UP000195570">
    <property type="component" value="Unassembled WGS sequence"/>
</dbReference>
<evidence type="ECO:0000313" key="2">
    <source>
        <dbReference type="Proteomes" id="UP000195570"/>
    </source>
</evidence>
<dbReference type="EMBL" id="CZPT02001895">
    <property type="protein sequence ID" value="SCU72659.1"/>
    <property type="molecule type" value="Genomic_DNA"/>
</dbReference>
<dbReference type="AlphaFoldDB" id="A0A1G4IJE2"/>
<dbReference type="RefSeq" id="XP_067083132.1">
    <property type="nucleotide sequence ID" value="XM_067227031.1"/>
</dbReference>
<protein>
    <submittedName>
        <fullName evidence="1">Uncharacterized protein</fullName>
    </submittedName>
</protein>